<comment type="caution">
    <text evidence="2">The sequence shown here is derived from an EMBL/GenBank/DDBJ whole genome shotgun (WGS) entry which is preliminary data.</text>
</comment>
<gene>
    <name evidence="2" type="ORF">LCGC14_2139360</name>
</gene>
<protein>
    <recommendedName>
        <fullName evidence="3">Fis family transcriptional regulator</fullName>
    </recommendedName>
</protein>
<dbReference type="Pfam" id="PF04246">
    <property type="entry name" value="RseC_MucC"/>
    <property type="match status" value="1"/>
</dbReference>
<feature type="transmembrane region" description="Helical" evidence="1">
    <location>
        <begin position="104"/>
        <end position="123"/>
    </location>
</feature>
<organism evidence="2">
    <name type="scientific">marine sediment metagenome</name>
    <dbReference type="NCBI Taxonomy" id="412755"/>
    <lineage>
        <taxon>unclassified sequences</taxon>
        <taxon>metagenomes</taxon>
        <taxon>ecological metagenomes</taxon>
    </lineage>
</organism>
<dbReference type="EMBL" id="LAZR01027022">
    <property type="protein sequence ID" value="KKL67000.1"/>
    <property type="molecule type" value="Genomic_DNA"/>
</dbReference>
<evidence type="ECO:0008006" key="3">
    <source>
        <dbReference type="Google" id="ProtNLM"/>
    </source>
</evidence>
<keyword evidence="1" id="KW-0812">Transmembrane</keyword>
<keyword evidence="1" id="KW-1133">Transmembrane helix</keyword>
<sequence>MATEEGIVTALHSTTACVKTKRTGACESCASKDACATLGGGQEMEVQVINPVGARVGDRVVIGFKTESLIRISLLLYIFPIFSMILGAVIGHKLATIVSWNRSGFSAVFGFLFLFFAFVIVKFTGDKLTKKDKYHPKIIRILT</sequence>
<proteinExistence type="predicted"/>
<dbReference type="InterPro" id="IPR026268">
    <property type="entry name" value="RseC"/>
</dbReference>
<reference evidence="2" key="1">
    <citation type="journal article" date="2015" name="Nature">
        <title>Complex archaea that bridge the gap between prokaryotes and eukaryotes.</title>
        <authorList>
            <person name="Spang A."/>
            <person name="Saw J.H."/>
            <person name="Jorgensen S.L."/>
            <person name="Zaremba-Niedzwiedzka K."/>
            <person name="Martijn J."/>
            <person name="Lind A.E."/>
            <person name="van Eijk R."/>
            <person name="Schleper C."/>
            <person name="Guy L."/>
            <person name="Ettema T.J."/>
        </authorList>
    </citation>
    <scope>NUCLEOTIDE SEQUENCE</scope>
</reference>
<evidence type="ECO:0000313" key="2">
    <source>
        <dbReference type="EMBL" id="KKL67000.1"/>
    </source>
</evidence>
<feature type="transmembrane region" description="Helical" evidence="1">
    <location>
        <begin position="74"/>
        <end position="92"/>
    </location>
</feature>
<evidence type="ECO:0000256" key="1">
    <source>
        <dbReference type="SAM" id="Phobius"/>
    </source>
</evidence>
<keyword evidence="1" id="KW-0472">Membrane</keyword>
<dbReference type="PANTHER" id="PTHR35867:SF1">
    <property type="entry name" value="PROTEIN RSEC"/>
    <property type="match status" value="1"/>
</dbReference>
<dbReference type="InterPro" id="IPR007359">
    <property type="entry name" value="SigmaE_reg_RseC_MucC"/>
</dbReference>
<dbReference type="AlphaFoldDB" id="A0A0F9GBY9"/>
<dbReference type="PIRSF" id="PIRSF004923">
    <property type="entry name" value="RseC"/>
    <property type="match status" value="1"/>
</dbReference>
<name>A0A0F9GBY9_9ZZZZ</name>
<accession>A0A0F9GBY9</accession>
<dbReference type="PANTHER" id="PTHR35867">
    <property type="entry name" value="PROTEIN RSEC"/>
    <property type="match status" value="1"/>
</dbReference>